<feature type="domain" description="Heterokaryon incompatibility" evidence="1">
    <location>
        <begin position="49"/>
        <end position="131"/>
    </location>
</feature>
<evidence type="ECO:0000313" key="2">
    <source>
        <dbReference type="EMBL" id="KAF2141127.1"/>
    </source>
</evidence>
<evidence type="ECO:0000313" key="3">
    <source>
        <dbReference type="Proteomes" id="UP000799438"/>
    </source>
</evidence>
<dbReference type="EMBL" id="ML995488">
    <property type="protein sequence ID" value="KAF2141127.1"/>
    <property type="molecule type" value="Genomic_DNA"/>
</dbReference>
<dbReference type="Pfam" id="PF06985">
    <property type="entry name" value="HET"/>
    <property type="match status" value="1"/>
</dbReference>
<name>A0A6A6BDX4_9PEZI</name>
<dbReference type="GeneID" id="54294554"/>
<gene>
    <name evidence="2" type="ORF">K452DRAFT_229721</name>
</gene>
<dbReference type="InterPro" id="IPR010730">
    <property type="entry name" value="HET"/>
</dbReference>
<dbReference type="OrthoDB" id="3553147at2759"/>
<reference evidence="2" key="1">
    <citation type="journal article" date="2020" name="Stud. Mycol.">
        <title>101 Dothideomycetes genomes: a test case for predicting lifestyles and emergence of pathogens.</title>
        <authorList>
            <person name="Haridas S."/>
            <person name="Albert R."/>
            <person name="Binder M."/>
            <person name="Bloem J."/>
            <person name="Labutti K."/>
            <person name="Salamov A."/>
            <person name="Andreopoulos B."/>
            <person name="Baker S."/>
            <person name="Barry K."/>
            <person name="Bills G."/>
            <person name="Bluhm B."/>
            <person name="Cannon C."/>
            <person name="Castanera R."/>
            <person name="Culley D."/>
            <person name="Daum C."/>
            <person name="Ezra D."/>
            <person name="Gonzalez J."/>
            <person name="Henrissat B."/>
            <person name="Kuo A."/>
            <person name="Liang C."/>
            <person name="Lipzen A."/>
            <person name="Lutzoni F."/>
            <person name="Magnuson J."/>
            <person name="Mondo S."/>
            <person name="Nolan M."/>
            <person name="Ohm R."/>
            <person name="Pangilinan J."/>
            <person name="Park H.-J."/>
            <person name="Ramirez L."/>
            <person name="Alfaro M."/>
            <person name="Sun H."/>
            <person name="Tritt A."/>
            <person name="Yoshinaga Y."/>
            <person name="Zwiers L.-H."/>
            <person name="Turgeon B."/>
            <person name="Goodwin S."/>
            <person name="Spatafora J."/>
            <person name="Crous P."/>
            <person name="Grigoriev I."/>
        </authorList>
    </citation>
    <scope>NUCLEOTIDE SEQUENCE</scope>
    <source>
        <strain evidence="2">CBS 121167</strain>
    </source>
</reference>
<protein>
    <recommendedName>
        <fullName evidence="1">Heterokaryon incompatibility domain-containing protein</fullName>
    </recommendedName>
</protein>
<dbReference type="Proteomes" id="UP000799438">
    <property type="component" value="Unassembled WGS sequence"/>
</dbReference>
<evidence type="ECO:0000259" key="1">
    <source>
        <dbReference type="Pfam" id="PF06985"/>
    </source>
</evidence>
<dbReference type="AlphaFoldDB" id="A0A6A6BDX4"/>
<organism evidence="2 3">
    <name type="scientific">Aplosporella prunicola CBS 121167</name>
    <dbReference type="NCBI Taxonomy" id="1176127"/>
    <lineage>
        <taxon>Eukaryota</taxon>
        <taxon>Fungi</taxon>
        <taxon>Dikarya</taxon>
        <taxon>Ascomycota</taxon>
        <taxon>Pezizomycotina</taxon>
        <taxon>Dothideomycetes</taxon>
        <taxon>Dothideomycetes incertae sedis</taxon>
        <taxon>Botryosphaeriales</taxon>
        <taxon>Aplosporellaceae</taxon>
        <taxon>Aplosporella</taxon>
    </lineage>
</organism>
<keyword evidence="3" id="KW-1185">Reference proteome</keyword>
<sequence>MSKTLRYTPLNELTSDIRLINLLPPSPGHDTSPISCTSFAVSLDTWPQYEALSYTWGDANITDTIEVDGHAFNVTANLFSALKQLRTEDKPRTLWIDALSIDQSNEAEKSWQVNLMGLIYAKSERGLLWVG</sequence>
<dbReference type="PANTHER" id="PTHR24148">
    <property type="entry name" value="ANKYRIN REPEAT DOMAIN-CONTAINING PROTEIN 39 HOMOLOG-RELATED"/>
    <property type="match status" value="1"/>
</dbReference>
<proteinExistence type="predicted"/>
<dbReference type="InterPro" id="IPR052895">
    <property type="entry name" value="HetReg/Transcr_Mod"/>
</dbReference>
<accession>A0A6A6BDX4</accession>
<feature type="non-terminal residue" evidence="2">
    <location>
        <position position="131"/>
    </location>
</feature>
<dbReference type="PANTHER" id="PTHR24148:SF73">
    <property type="entry name" value="HET DOMAIN PROTEIN (AFU_ORTHOLOGUE AFUA_8G01020)"/>
    <property type="match status" value="1"/>
</dbReference>
<dbReference type="RefSeq" id="XP_033396840.1">
    <property type="nucleotide sequence ID" value="XM_033537058.1"/>
</dbReference>